<name>A0A4Q1RJF5_9FIRM</name>
<keyword evidence="2" id="KW-0808">Transferase</keyword>
<sequence>MRIRMIYMAAGNSRRFGSNKLFYLIDGKPMYLHVLERLSAVCKRHRNWEIVLVSQYEELLEQGKQLAHRTVYSPESRDGASWTIKNGLKAAGDADAFVFFTADQPWLSEATIEEFVSKMEQNHADLGSVCLGETPGNPVWFSREYLPELLALSGDQGGRRVLKKYSERIFWYPVADARELEDVDYNLREQRVKNMIVPDGSC</sequence>
<gene>
    <name evidence="2" type="ORF">ETP43_11865</name>
</gene>
<dbReference type="PANTHER" id="PTHR43777:SF1">
    <property type="entry name" value="MOLYBDENUM COFACTOR CYTIDYLYLTRANSFERASE"/>
    <property type="match status" value="1"/>
</dbReference>
<evidence type="ECO:0000313" key="3">
    <source>
        <dbReference type="Proteomes" id="UP000290106"/>
    </source>
</evidence>
<feature type="domain" description="MobA-like NTP transferase" evidence="1">
    <location>
        <begin position="6"/>
        <end position="165"/>
    </location>
</feature>
<dbReference type="RefSeq" id="WP_129258266.1">
    <property type="nucleotide sequence ID" value="NZ_SDKC01000001.1"/>
</dbReference>
<keyword evidence="3" id="KW-1185">Reference proteome</keyword>
<evidence type="ECO:0000313" key="2">
    <source>
        <dbReference type="EMBL" id="RXS75832.1"/>
    </source>
</evidence>
<comment type="caution">
    <text evidence="2">The sequence shown here is derived from an EMBL/GenBank/DDBJ whole genome shotgun (WGS) entry which is preliminary data.</text>
</comment>
<proteinExistence type="predicted"/>
<reference evidence="2 3" key="1">
    <citation type="submission" date="2019-01" db="EMBL/GenBank/DDBJ databases">
        <title>Blautia sp. nov. KGMB01111 isolated human feces.</title>
        <authorList>
            <person name="Park J.-E."/>
            <person name="Kim J.-S."/>
            <person name="Park S.-H."/>
        </authorList>
    </citation>
    <scope>NUCLEOTIDE SEQUENCE [LARGE SCALE GENOMIC DNA]</scope>
    <source>
        <strain evidence="2 3">KGMB01111</strain>
    </source>
</reference>
<protein>
    <submittedName>
        <fullName evidence="2">Nucleotidyltransferase family protein</fullName>
    </submittedName>
</protein>
<dbReference type="Gene3D" id="3.90.550.10">
    <property type="entry name" value="Spore Coat Polysaccharide Biosynthesis Protein SpsA, Chain A"/>
    <property type="match status" value="1"/>
</dbReference>
<dbReference type="SUPFAM" id="SSF53448">
    <property type="entry name" value="Nucleotide-diphospho-sugar transferases"/>
    <property type="match status" value="1"/>
</dbReference>
<dbReference type="Proteomes" id="UP000290106">
    <property type="component" value="Unassembled WGS sequence"/>
</dbReference>
<dbReference type="EMBL" id="SDKC01000001">
    <property type="protein sequence ID" value="RXS75832.1"/>
    <property type="molecule type" value="Genomic_DNA"/>
</dbReference>
<dbReference type="AlphaFoldDB" id="A0A4Q1RJF5"/>
<dbReference type="PANTHER" id="PTHR43777">
    <property type="entry name" value="MOLYBDENUM COFACTOR CYTIDYLYLTRANSFERASE"/>
    <property type="match status" value="1"/>
</dbReference>
<organism evidence="2 3">
    <name type="scientific">Blautia faecicola</name>
    <dbReference type="NCBI Taxonomy" id="2509240"/>
    <lineage>
        <taxon>Bacteria</taxon>
        <taxon>Bacillati</taxon>
        <taxon>Bacillota</taxon>
        <taxon>Clostridia</taxon>
        <taxon>Lachnospirales</taxon>
        <taxon>Lachnospiraceae</taxon>
        <taxon>Blautia</taxon>
    </lineage>
</organism>
<dbReference type="InterPro" id="IPR025877">
    <property type="entry name" value="MobA-like_NTP_Trfase"/>
</dbReference>
<evidence type="ECO:0000259" key="1">
    <source>
        <dbReference type="Pfam" id="PF12804"/>
    </source>
</evidence>
<dbReference type="GO" id="GO:0016779">
    <property type="term" value="F:nucleotidyltransferase activity"/>
    <property type="evidence" value="ECO:0007669"/>
    <property type="project" value="UniProtKB-ARBA"/>
</dbReference>
<dbReference type="Pfam" id="PF12804">
    <property type="entry name" value="NTP_transf_3"/>
    <property type="match status" value="1"/>
</dbReference>
<dbReference type="InterPro" id="IPR029044">
    <property type="entry name" value="Nucleotide-diphossugar_trans"/>
</dbReference>
<dbReference type="OrthoDB" id="9797742at2"/>
<accession>A0A4Q1RJF5</accession>
<dbReference type="CDD" id="cd04182">
    <property type="entry name" value="GT_2_like_f"/>
    <property type="match status" value="1"/>
</dbReference>